<evidence type="ECO:0000259" key="5">
    <source>
        <dbReference type="Pfam" id="PF07992"/>
    </source>
</evidence>
<dbReference type="SUPFAM" id="SSF51905">
    <property type="entry name" value="FAD/NAD(P)-binding domain"/>
    <property type="match status" value="1"/>
</dbReference>
<comment type="caution">
    <text evidence="7">The sequence shown here is derived from an EMBL/GenBank/DDBJ whole genome shotgun (WGS) entry which is preliminary data.</text>
</comment>
<feature type="domain" description="Reductase C-terminal" evidence="6">
    <location>
        <begin position="320"/>
        <end position="389"/>
    </location>
</feature>
<dbReference type="EMBL" id="BAAAZW010000003">
    <property type="protein sequence ID" value="GAA3954577.1"/>
    <property type="molecule type" value="Genomic_DNA"/>
</dbReference>
<dbReference type="Gene3D" id="3.50.50.60">
    <property type="entry name" value="FAD/NAD(P)-binding domain"/>
    <property type="match status" value="2"/>
</dbReference>
<proteinExistence type="predicted"/>
<dbReference type="Pfam" id="PF07992">
    <property type="entry name" value="Pyr_redox_2"/>
    <property type="match status" value="1"/>
</dbReference>
<evidence type="ECO:0000256" key="2">
    <source>
        <dbReference type="ARBA" id="ARBA00022630"/>
    </source>
</evidence>
<dbReference type="InterPro" id="IPR050446">
    <property type="entry name" value="FAD-oxidoreductase/Apoptosis"/>
</dbReference>
<dbReference type="InterPro" id="IPR028202">
    <property type="entry name" value="Reductase_C"/>
</dbReference>
<dbReference type="PRINTS" id="PR00368">
    <property type="entry name" value="FADPNR"/>
</dbReference>
<dbReference type="InterPro" id="IPR036188">
    <property type="entry name" value="FAD/NAD-bd_sf"/>
</dbReference>
<dbReference type="Gene3D" id="3.30.390.30">
    <property type="match status" value="1"/>
</dbReference>
<accession>A0ABP7NUS6</accession>
<evidence type="ECO:0000259" key="6">
    <source>
        <dbReference type="Pfam" id="PF14759"/>
    </source>
</evidence>
<evidence type="ECO:0000313" key="7">
    <source>
        <dbReference type="EMBL" id="GAA3954577.1"/>
    </source>
</evidence>
<comment type="cofactor">
    <cofactor evidence="1">
        <name>FAD</name>
        <dbReference type="ChEBI" id="CHEBI:57692"/>
    </cofactor>
</comment>
<keyword evidence="3" id="KW-0274">FAD</keyword>
<dbReference type="RefSeq" id="WP_344781515.1">
    <property type="nucleotide sequence ID" value="NZ_BAAAZW010000003.1"/>
</dbReference>
<keyword evidence="2" id="KW-0285">Flavoprotein</keyword>
<dbReference type="Proteomes" id="UP001418444">
    <property type="component" value="Unassembled WGS sequence"/>
</dbReference>
<dbReference type="PANTHER" id="PTHR43557">
    <property type="entry name" value="APOPTOSIS-INDUCING FACTOR 1"/>
    <property type="match status" value="1"/>
</dbReference>
<keyword evidence="4" id="KW-0560">Oxidoreductase</keyword>
<dbReference type="PANTHER" id="PTHR43557:SF2">
    <property type="entry name" value="RIESKE DOMAIN-CONTAINING PROTEIN-RELATED"/>
    <property type="match status" value="1"/>
</dbReference>
<name>A0ABP7NUS6_9ACTN</name>
<evidence type="ECO:0000256" key="4">
    <source>
        <dbReference type="ARBA" id="ARBA00023002"/>
    </source>
</evidence>
<dbReference type="InterPro" id="IPR016156">
    <property type="entry name" value="FAD/NAD-linked_Rdtase_dimer_sf"/>
</dbReference>
<evidence type="ECO:0000256" key="1">
    <source>
        <dbReference type="ARBA" id="ARBA00001974"/>
    </source>
</evidence>
<evidence type="ECO:0000256" key="3">
    <source>
        <dbReference type="ARBA" id="ARBA00022827"/>
    </source>
</evidence>
<gene>
    <name evidence="7" type="ORF">GCM10022231_11270</name>
</gene>
<keyword evidence="8" id="KW-1185">Reference proteome</keyword>
<feature type="domain" description="FAD/NAD(P)-binding" evidence="5">
    <location>
        <begin position="5"/>
        <end position="299"/>
    </location>
</feature>
<dbReference type="PRINTS" id="PR00411">
    <property type="entry name" value="PNDRDTASEI"/>
</dbReference>
<dbReference type="InterPro" id="IPR023753">
    <property type="entry name" value="FAD/NAD-binding_dom"/>
</dbReference>
<protein>
    <submittedName>
        <fullName evidence="7">FAD-dependent oxidoreductase</fullName>
    </submittedName>
</protein>
<dbReference type="SUPFAM" id="SSF55424">
    <property type="entry name" value="FAD/NAD-linked reductases, dimerisation (C-terminal) domain"/>
    <property type="match status" value="1"/>
</dbReference>
<reference evidence="8" key="1">
    <citation type="journal article" date="2019" name="Int. J. Syst. Evol. Microbiol.">
        <title>The Global Catalogue of Microorganisms (GCM) 10K type strain sequencing project: providing services to taxonomists for standard genome sequencing and annotation.</title>
        <authorList>
            <consortium name="The Broad Institute Genomics Platform"/>
            <consortium name="The Broad Institute Genome Sequencing Center for Infectious Disease"/>
            <person name="Wu L."/>
            <person name="Ma J."/>
        </authorList>
    </citation>
    <scope>NUCLEOTIDE SEQUENCE [LARGE SCALE GENOMIC DNA]</scope>
    <source>
        <strain evidence="8">JCM 16923</strain>
    </source>
</reference>
<sequence length="406" mass="42387">MTPSRLVVVGSSLAGLRAAEAARRNGFTGTVTMIGAEDHLPYDKPPLSKAFLDADDRPTPVYRDRESLAELGIDLVLGEPATGLDTEVRSVQVGVREIPYDALVIATGARARSLPALEGHAGVHTLRTLDDAVAVRSAVSDGAHAVVIGAGFIGSEVASSARGRGLATTVVEASDTPLARAIGEEMGAVCARLHPAHGTALRTGVTAVGAEGDGRVERVVLSDGSTVDADLVVVGVGAVPDTDWLADSGVTADDGVLADATLATGVPGVYAAGDAVRWHNDLFDETMRLENWTSAAEQGALAARNALDPAAATPYSTVPYFWSDWYGVRIQFAGVARADEVVVVDGDVDAHRFVALYRRGDRLVGALTLARPTEIMKYRALIARRADWAEALEFAAARAEAAAARC</sequence>
<dbReference type="Pfam" id="PF14759">
    <property type="entry name" value="Reductase_C"/>
    <property type="match status" value="1"/>
</dbReference>
<organism evidence="7 8">
    <name type="scientific">Gordonia caeni</name>
    <dbReference type="NCBI Taxonomy" id="1007097"/>
    <lineage>
        <taxon>Bacteria</taxon>
        <taxon>Bacillati</taxon>
        <taxon>Actinomycetota</taxon>
        <taxon>Actinomycetes</taxon>
        <taxon>Mycobacteriales</taxon>
        <taxon>Gordoniaceae</taxon>
        <taxon>Gordonia</taxon>
    </lineage>
</organism>
<evidence type="ECO:0000313" key="8">
    <source>
        <dbReference type="Proteomes" id="UP001418444"/>
    </source>
</evidence>